<dbReference type="PANTHER" id="PTHR37423">
    <property type="entry name" value="SOLUBLE LYTIC MUREIN TRANSGLYCOSYLASE-RELATED"/>
    <property type="match status" value="1"/>
</dbReference>
<comment type="similarity">
    <text evidence="1">Belongs to the transglycosylase Slt family.</text>
</comment>
<evidence type="ECO:0000313" key="4">
    <source>
        <dbReference type="EMBL" id="AJQ94609.1"/>
    </source>
</evidence>
<dbReference type="SUPFAM" id="SSF53955">
    <property type="entry name" value="Lysozyme-like"/>
    <property type="match status" value="1"/>
</dbReference>
<proteinExistence type="inferred from homology"/>
<dbReference type="EMBL" id="CP007142">
    <property type="protein sequence ID" value="AJQ94609.1"/>
    <property type="molecule type" value="Genomic_DNA"/>
</dbReference>
<organism evidence="4 5">
    <name type="scientific">Gynuella sunshinyii YC6258</name>
    <dbReference type="NCBI Taxonomy" id="1445510"/>
    <lineage>
        <taxon>Bacteria</taxon>
        <taxon>Pseudomonadati</taxon>
        <taxon>Pseudomonadota</taxon>
        <taxon>Gammaproteobacteria</taxon>
        <taxon>Oceanospirillales</taxon>
        <taxon>Saccharospirillaceae</taxon>
        <taxon>Gynuella</taxon>
    </lineage>
</organism>
<evidence type="ECO:0000256" key="1">
    <source>
        <dbReference type="ARBA" id="ARBA00007734"/>
    </source>
</evidence>
<dbReference type="HOGENOM" id="CLU_088197_0_0_6"/>
<dbReference type="KEGG" id="gsn:YC6258_02571"/>
<dbReference type="InterPro" id="IPR023346">
    <property type="entry name" value="Lysozyme-like_dom_sf"/>
</dbReference>
<keyword evidence="5" id="KW-1185">Reference proteome</keyword>
<feature type="signal peptide" evidence="2">
    <location>
        <begin position="1"/>
        <end position="19"/>
    </location>
</feature>
<dbReference type="PANTHER" id="PTHR37423:SF2">
    <property type="entry name" value="MEMBRANE-BOUND LYTIC MUREIN TRANSGLYCOSYLASE C"/>
    <property type="match status" value="1"/>
</dbReference>
<dbReference type="Gene3D" id="1.10.530.10">
    <property type="match status" value="1"/>
</dbReference>
<dbReference type="RefSeq" id="WP_082070660.1">
    <property type="nucleotide sequence ID" value="NZ_CP007142.1"/>
</dbReference>
<dbReference type="AlphaFoldDB" id="A0A0C5VVX0"/>
<dbReference type="STRING" id="1445510.YC6258_02571"/>
<dbReference type="Pfam" id="PF01464">
    <property type="entry name" value="SLT"/>
    <property type="match status" value="1"/>
</dbReference>
<dbReference type="InterPro" id="IPR008258">
    <property type="entry name" value="Transglycosylase_SLT_dom_1"/>
</dbReference>
<dbReference type="Proteomes" id="UP000032266">
    <property type="component" value="Chromosome"/>
</dbReference>
<feature type="domain" description="Transglycosylase SLT" evidence="3">
    <location>
        <begin position="78"/>
        <end position="171"/>
    </location>
</feature>
<accession>A0A0C5VVX0</accession>
<gene>
    <name evidence="4" type="ORF">YC6258_02571</name>
</gene>
<dbReference type="CDD" id="cd00254">
    <property type="entry name" value="LT-like"/>
    <property type="match status" value="1"/>
</dbReference>
<keyword evidence="2" id="KW-0732">Signal</keyword>
<dbReference type="PATRIC" id="fig|1445510.3.peg.2526"/>
<protein>
    <submittedName>
        <fullName evidence="4">Soluble lytic murein transglycosylase and related regulatory protein (Some containing LysM/invasin domain)</fullName>
    </submittedName>
</protein>
<sequence length="188" mass="21488">MKLLIAFFALLALSTMTVGENTDIDPGLISELRQAANFNKSFDDPYVAQVWLVDMSSRISPYIKDPKERITFLTVVHEEATLAGLSPELVLSVIHIESLFNRYAISRVGARGLMQVMPFWKKEIGREEDNLFDMRTNLRYGCTILAHYIQKEDGNIQRGLARYNGSTGKTWYPSKVLVTWEKRYFVTG</sequence>
<evidence type="ECO:0000256" key="2">
    <source>
        <dbReference type="SAM" id="SignalP"/>
    </source>
</evidence>
<evidence type="ECO:0000313" key="5">
    <source>
        <dbReference type="Proteomes" id="UP000032266"/>
    </source>
</evidence>
<dbReference type="OrthoDB" id="92254at2"/>
<feature type="chain" id="PRO_5002183914" evidence="2">
    <location>
        <begin position="20"/>
        <end position="188"/>
    </location>
</feature>
<evidence type="ECO:0000259" key="3">
    <source>
        <dbReference type="Pfam" id="PF01464"/>
    </source>
</evidence>
<name>A0A0C5VVX0_9GAMM</name>
<reference evidence="4 5" key="1">
    <citation type="submission" date="2014-01" db="EMBL/GenBank/DDBJ databases">
        <title>Full genme sequencing of cellulolytic bacterium Gynuella sunshinyii YC6258T gen. nov., sp. nov.</title>
        <authorList>
            <person name="Khan H."/>
            <person name="Chung E.J."/>
            <person name="Chung Y.R."/>
        </authorList>
    </citation>
    <scope>NUCLEOTIDE SEQUENCE [LARGE SCALE GENOMIC DNA]</scope>
    <source>
        <strain evidence="4 5">YC6258</strain>
    </source>
</reference>